<gene>
    <name evidence="2" type="ORF">MSP1401_LOCUS10012</name>
</gene>
<feature type="compositionally biased region" description="Basic and acidic residues" evidence="1">
    <location>
        <begin position="79"/>
        <end position="88"/>
    </location>
</feature>
<feature type="compositionally biased region" description="Gly residues" evidence="1">
    <location>
        <begin position="65"/>
        <end position="74"/>
    </location>
</feature>
<sequence length="149" mass="15560">MSASAVGASYGDLLAPPPSYADSMMFSRPPEGFARSAAASAADHSFAQSQSQSHAGMMRTVALDPGGGGGGGGAFSHSDAPRDDREVTSPRGRRAGRRYAKTRRRRRRHRPGPARRCASCPRATATATARKSGPRRTPPRSSQTPPAAG</sequence>
<reference evidence="2" key="1">
    <citation type="submission" date="2021-01" db="EMBL/GenBank/DDBJ databases">
        <authorList>
            <person name="Corre E."/>
            <person name="Pelletier E."/>
            <person name="Niang G."/>
            <person name="Scheremetjew M."/>
            <person name="Finn R."/>
            <person name="Kale V."/>
            <person name="Holt S."/>
            <person name="Cochrane G."/>
            <person name="Meng A."/>
            <person name="Brown T."/>
            <person name="Cohen L."/>
        </authorList>
    </citation>
    <scope>NUCLEOTIDE SEQUENCE</scope>
    <source>
        <strain evidence="2">CCAC1681</strain>
    </source>
</reference>
<feature type="compositionally biased region" description="Low complexity" evidence="1">
    <location>
        <begin position="33"/>
        <end position="55"/>
    </location>
</feature>
<protein>
    <submittedName>
        <fullName evidence="2">Uncharacterized protein</fullName>
    </submittedName>
</protein>
<evidence type="ECO:0000256" key="1">
    <source>
        <dbReference type="SAM" id="MobiDB-lite"/>
    </source>
</evidence>
<organism evidence="2">
    <name type="scientific">Micromonas pusilla</name>
    <name type="common">Picoplanktonic green alga</name>
    <name type="synonym">Chromulina pusilla</name>
    <dbReference type="NCBI Taxonomy" id="38833"/>
    <lineage>
        <taxon>Eukaryota</taxon>
        <taxon>Viridiplantae</taxon>
        <taxon>Chlorophyta</taxon>
        <taxon>Mamiellophyceae</taxon>
        <taxon>Mamiellales</taxon>
        <taxon>Mamiellaceae</taxon>
        <taxon>Micromonas</taxon>
    </lineage>
</organism>
<dbReference type="EMBL" id="HBEN01012047">
    <property type="protein sequence ID" value="CAD8447347.1"/>
    <property type="molecule type" value="Transcribed_RNA"/>
</dbReference>
<feature type="region of interest" description="Disordered" evidence="1">
    <location>
        <begin position="1"/>
        <end position="149"/>
    </location>
</feature>
<feature type="compositionally biased region" description="Low complexity" evidence="1">
    <location>
        <begin position="139"/>
        <end position="149"/>
    </location>
</feature>
<proteinExistence type="predicted"/>
<name>A0A7S0D9M5_MICPS</name>
<accession>A0A7S0D9M5</accession>
<dbReference type="AlphaFoldDB" id="A0A7S0D9M5"/>
<feature type="compositionally biased region" description="Basic residues" evidence="1">
    <location>
        <begin position="91"/>
        <end position="113"/>
    </location>
</feature>
<evidence type="ECO:0000313" key="2">
    <source>
        <dbReference type="EMBL" id="CAD8447347.1"/>
    </source>
</evidence>